<protein>
    <submittedName>
        <fullName evidence="3">Uncharacterized protein</fullName>
    </submittedName>
</protein>
<evidence type="ECO:0000256" key="1">
    <source>
        <dbReference type="ARBA" id="ARBA00023242"/>
    </source>
</evidence>
<evidence type="ECO:0000313" key="3">
    <source>
        <dbReference type="EMBL" id="KAJ9143090.1"/>
    </source>
</evidence>
<organism evidence="3 4">
    <name type="scientific">Pleurostoma richardsiae</name>
    <dbReference type="NCBI Taxonomy" id="41990"/>
    <lineage>
        <taxon>Eukaryota</taxon>
        <taxon>Fungi</taxon>
        <taxon>Dikarya</taxon>
        <taxon>Ascomycota</taxon>
        <taxon>Pezizomycotina</taxon>
        <taxon>Sordariomycetes</taxon>
        <taxon>Sordariomycetidae</taxon>
        <taxon>Calosphaeriales</taxon>
        <taxon>Pleurostomataceae</taxon>
        <taxon>Pleurostoma</taxon>
    </lineage>
</organism>
<gene>
    <name evidence="3" type="ORF">NKR23_g6868</name>
</gene>
<keyword evidence="1" id="KW-0539">Nucleus</keyword>
<dbReference type="InterPro" id="IPR053178">
    <property type="entry name" value="Osmoadaptation_assoc"/>
</dbReference>
<name>A0AA38RV85_9PEZI</name>
<accession>A0AA38RV85</accession>
<proteinExistence type="predicted"/>
<dbReference type="PANTHER" id="PTHR38111">
    <property type="entry name" value="ZN(2)-C6 FUNGAL-TYPE DOMAIN-CONTAINING PROTEIN-RELATED"/>
    <property type="match status" value="1"/>
</dbReference>
<dbReference type="InterPro" id="IPR021858">
    <property type="entry name" value="Fun_TF"/>
</dbReference>
<evidence type="ECO:0000313" key="4">
    <source>
        <dbReference type="Proteomes" id="UP001174694"/>
    </source>
</evidence>
<feature type="compositionally biased region" description="Basic and acidic residues" evidence="2">
    <location>
        <begin position="1"/>
        <end position="20"/>
    </location>
</feature>
<comment type="caution">
    <text evidence="3">The sequence shown here is derived from an EMBL/GenBank/DDBJ whole genome shotgun (WGS) entry which is preliminary data.</text>
</comment>
<reference evidence="3" key="1">
    <citation type="submission" date="2022-07" db="EMBL/GenBank/DDBJ databases">
        <title>Fungi with potential for degradation of polypropylene.</title>
        <authorList>
            <person name="Gostincar C."/>
        </authorList>
    </citation>
    <scope>NUCLEOTIDE SEQUENCE</scope>
    <source>
        <strain evidence="3">EXF-13308</strain>
    </source>
</reference>
<feature type="region of interest" description="Disordered" evidence="2">
    <location>
        <begin position="1"/>
        <end position="70"/>
    </location>
</feature>
<dbReference type="Proteomes" id="UP001174694">
    <property type="component" value="Unassembled WGS sequence"/>
</dbReference>
<dbReference type="AlphaFoldDB" id="A0AA38RV85"/>
<evidence type="ECO:0000256" key="2">
    <source>
        <dbReference type="SAM" id="MobiDB-lite"/>
    </source>
</evidence>
<sequence length="522" mass="58911">MPHMQAEENKGWRREAHMRAPNEPSSSVTPADRSGLELSQLVELSPMLSRGDGGSELSAPRRSELEAPNARAYQMSPPTFLPHHITARNAFRQQLLDLFVVHHLPEEAVNAGRHRTAGPGHWLVHLSKLPDHPPSLANALLAICSSRLARFRGHRALEYESLFLFTGSLRELQVAIRNPSTRYKTETLTTCMALTMYEFSEAPGLMKQAYTRHYAGAMALMEARGAAAHADGLDHSVFQALRLHTVFQGIKQRSTTFLRHGDWLKLPWASTRKNIYDRLLDILLQVPTLYVKADVIERESSPREILDGTLDIVRLAWLLDRRLSQWFAKFKSLLPGPMYWLELSGIDSIADSADRGKVFPVSFKFPAYAIGQTIVLYWIGLLIVHHELCESYRNICALTEAPRVQEAEICTCPSREASEDTNLGKASEISTCVCHFYPSTLPPLGDRADWATTTARNICQSMEYFVDDRGRGLGSAGTVPRLMIVQKQWKTAPGDYQRELLWIQDMLNRLQPTNRSREEQSA</sequence>
<dbReference type="EMBL" id="JANBVO010000020">
    <property type="protein sequence ID" value="KAJ9143090.1"/>
    <property type="molecule type" value="Genomic_DNA"/>
</dbReference>
<dbReference type="PANTHER" id="PTHR38111:SF11">
    <property type="entry name" value="TRANSCRIPTION FACTOR DOMAIN-CONTAINING PROTEIN-RELATED"/>
    <property type="match status" value="1"/>
</dbReference>
<keyword evidence="4" id="KW-1185">Reference proteome</keyword>
<dbReference type="Pfam" id="PF11951">
    <property type="entry name" value="Fungal_trans_2"/>
    <property type="match status" value="1"/>
</dbReference>